<dbReference type="Proteomes" id="UP000183832">
    <property type="component" value="Unassembled WGS sequence"/>
</dbReference>
<proteinExistence type="predicted"/>
<accession>A0A1J1IY86</accession>
<evidence type="ECO:0000313" key="1">
    <source>
        <dbReference type="EMBL" id="CRL05056.1"/>
    </source>
</evidence>
<name>A0A1J1IY86_9DIPT</name>
<dbReference type="EMBL" id="CVRI01000064">
    <property type="protein sequence ID" value="CRL05056.1"/>
    <property type="molecule type" value="Genomic_DNA"/>
</dbReference>
<dbReference type="AlphaFoldDB" id="A0A1J1IY86"/>
<sequence>MKNSPNLHQHRNFVSYIEAFYRNLRFSNFSVVSMLPPIIKSLYSTVFNIQNPTIVKIPTPIHRGRCYLPPQYERNNPLRLKTTKNLQFVIFHSTDQREIN</sequence>
<keyword evidence="2" id="KW-1185">Reference proteome</keyword>
<organism evidence="1 2">
    <name type="scientific">Clunio marinus</name>
    <dbReference type="NCBI Taxonomy" id="568069"/>
    <lineage>
        <taxon>Eukaryota</taxon>
        <taxon>Metazoa</taxon>
        <taxon>Ecdysozoa</taxon>
        <taxon>Arthropoda</taxon>
        <taxon>Hexapoda</taxon>
        <taxon>Insecta</taxon>
        <taxon>Pterygota</taxon>
        <taxon>Neoptera</taxon>
        <taxon>Endopterygota</taxon>
        <taxon>Diptera</taxon>
        <taxon>Nematocera</taxon>
        <taxon>Chironomoidea</taxon>
        <taxon>Chironomidae</taxon>
        <taxon>Clunio</taxon>
    </lineage>
</organism>
<gene>
    <name evidence="1" type="ORF">CLUMA_CG018349</name>
</gene>
<protein>
    <submittedName>
        <fullName evidence="1">CLUMA_CG018349, isoform A</fullName>
    </submittedName>
</protein>
<reference evidence="1 2" key="1">
    <citation type="submission" date="2015-04" db="EMBL/GenBank/DDBJ databases">
        <authorList>
            <person name="Syromyatnikov M.Y."/>
            <person name="Popov V.N."/>
        </authorList>
    </citation>
    <scope>NUCLEOTIDE SEQUENCE [LARGE SCALE GENOMIC DNA]</scope>
</reference>
<evidence type="ECO:0000313" key="2">
    <source>
        <dbReference type="Proteomes" id="UP000183832"/>
    </source>
</evidence>